<dbReference type="AlphaFoldDB" id="A0A1J4JS25"/>
<keyword evidence="2" id="KW-1185">Reference proteome</keyword>
<organism evidence="1 2">
    <name type="scientific">Tritrichomonas foetus</name>
    <dbReference type="NCBI Taxonomy" id="1144522"/>
    <lineage>
        <taxon>Eukaryota</taxon>
        <taxon>Metamonada</taxon>
        <taxon>Parabasalia</taxon>
        <taxon>Tritrichomonadida</taxon>
        <taxon>Tritrichomonadidae</taxon>
        <taxon>Tritrichomonas</taxon>
    </lineage>
</organism>
<dbReference type="Proteomes" id="UP000179807">
    <property type="component" value="Unassembled WGS sequence"/>
</dbReference>
<reference evidence="1" key="1">
    <citation type="submission" date="2016-10" db="EMBL/GenBank/DDBJ databases">
        <authorList>
            <person name="Benchimol M."/>
            <person name="Almeida L.G."/>
            <person name="Vasconcelos A.T."/>
            <person name="Perreira-Neves A."/>
            <person name="Rosa I.A."/>
            <person name="Tasca T."/>
            <person name="Bogo M.R."/>
            <person name="de Souza W."/>
        </authorList>
    </citation>
    <scope>NUCLEOTIDE SEQUENCE [LARGE SCALE GENOMIC DNA]</scope>
    <source>
        <strain evidence="1">K</strain>
    </source>
</reference>
<proteinExistence type="predicted"/>
<accession>A0A1J4JS25</accession>
<dbReference type="RefSeq" id="XP_068353181.1">
    <property type="nucleotide sequence ID" value="XM_068509019.1"/>
</dbReference>
<dbReference type="EMBL" id="MLAK01000973">
    <property type="protein sequence ID" value="OHT00045.1"/>
    <property type="molecule type" value="Genomic_DNA"/>
</dbReference>
<comment type="caution">
    <text evidence="1">The sequence shown here is derived from an EMBL/GenBank/DDBJ whole genome shotgun (WGS) entry which is preliminary data.</text>
</comment>
<name>A0A1J4JS25_9EUKA</name>
<evidence type="ECO:0000313" key="1">
    <source>
        <dbReference type="EMBL" id="OHT00045.1"/>
    </source>
</evidence>
<dbReference type="GeneID" id="94843723"/>
<evidence type="ECO:0000313" key="2">
    <source>
        <dbReference type="Proteomes" id="UP000179807"/>
    </source>
</evidence>
<sequence>MAYKQNEFSDCLPKKKQMTLYGVFAPKPKKKIYKKPGCPYYDTFDVEGESDSSISFSYSDEQNGEDSICFSSASSQEVVESDFVLSYPDGGMKSNDLIKDDCDSQSEGNLGIIQKKRHAPKARTKEEIEFGLSLKDFPRFVEEKPKRKRKTKKVIPIDPKNDISKYFGKLKGKGKDDKKKKKVEKLIEEVKSEDEFCHSNENGSSSLLKESQSENEVICSGKGNLNINIPCIRRRVDMSGPGTWSIEQIEHKYYLIFKAQSQEKVSGKFEISENLAASQNMCTIKFLSTNGENDRLCRYQLSFFTLAECERCWESFQQFLPN</sequence>
<dbReference type="VEuPathDB" id="TrichDB:TRFO_33327"/>
<gene>
    <name evidence="1" type="ORF">TRFO_33327</name>
</gene>
<protein>
    <submittedName>
        <fullName evidence="1">Uncharacterized protein</fullName>
    </submittedName>
</protein>